<dbReference type="OrthoDB" id="433687at2759"/>
<dbReference type="EMBL" id="CAMXCT020000351">
    <property type="protein sequence ID" value="CAL1130933.1"/>
    <property type="molecule type" value="Genomic_DNA"/>
</dbReference>
<name>A0A9P1BSC2_9DINO</name>
<protein>
    <submittedName>
        <fullName evidence="1">Uncharacterized protein</fullName>
    </submittedName>
</protein>
<reference evidence="2 3" key="2">
    <citation type="submission" date="2024-05" db="EMBL/GenBank/DDBJ databases">
        <authorList>
            <person name="Chen Y."/>
            <person name="Shah S."/>
            <person name="Dougan E. K."/>
            <person name="Thang M."/>
            <person name="Chan C."/>
        </authorList>
    </citation>
    <scope>NUCLEOTIDE SEQUENCE [LARGE SCALE GENOMIC DNA]</scope>
</reference>
<proteinExistence type="predicted"/>
<sequence length="252" mass="28060">MVDTLLKTFNLGRDACSIFDAGIGKFDVAVVCHEVRSVNTQPGETICMTLADAEHRVAGEDFISLKSVGIAKSLQPESVLVIKIWAMLDTPPLSKHAERRPLGEVRIPFKHLAESSNCMLYYTWVNLESAGLNDSVAHLGYGGAFSNSSEAFMQNIMSGPRQLYQPKACVSMCRSELAESDRILWTVDLPRKERINRWGPLLRSQQQHAIMCAAQHLEGRPSNGSDVLQRLLHLRVRDSNVFDAVIFEPLLP</sequence>
<dbReference type="AlphaFoldDB" id="A0A9P1BSC2"/>
<evidence type="ECO:0000313" key="1">
    <source>
        <dbReference type="EMBL" id="CAI3977558.1"/>
    </source>
</evidence>
<comment type="caution">
    <text evidence="1">The sequence shown here is derived from an EMBL/GenBank/DDBJ whole genome shotgun (WGS) entry which is preliminary data.</text>
</comment>
<evidence type="ECO:0000313" key="2">
    <source>
        <dbReference type="EMBL" id="CAL4764870.1"/>
    </source>
</evidence>
<organism evidence="1">
    <name type="scientific">Cladocopium goreaui</name>
    <dbReference type="NCBI Taxonomy" id="2562237"/>
    <lineage>
        <taxon>Eukaryota</taxon>
        <taxon>Sar</taxon>
        <taxon>Alveolata</taxon>
        <taxon>Dinophyceae</taxon>
        <taxon>Suessiales</taxon>
        <taxon>Symbiodiniaceae</taxon>
        <taxon>Cladocopium</taxon>
    </lineage>
</organism>
<dbReference type="EMBL" id="CAMXCT010000351">
    <property type="protein sequence ID" value="CAI3977558.1"/>
    <property type="molecule type" value="Genomic_DNA"/>
</dbReference>
<keyword evidence="3" id="KW-1185">Reference proteome</keyword>
<gene>
    <name evidence="1" type="ORF">C1SCF055_LOCUS5691</name>
</gene>
<accession>A0A9P1BSC2</accession>
<reference evidence="1" key="1">
    <citation type="submission" date="2022-10" db="EMBL/GenBank/DDBJ databases">
        <authorList>
            <person name="Chen Y."/>
            <person name="Dougan E. K."/>
            <person name="Chan C."/>
            <person name="Rhodes N."/>
            <person name="Thang M."/>
        </authorList>
    </citation>
    <scope>NUCLEOTIDE SEQUENCE</scope>
</reference>
<evidence type="ECO:0000313" key="3">
    <source>
        <dbReference type="Proteomes" id="UP001152797"/>
    </source>
</evidence>
<dbReference type="EMBL" id="CAMXCT030000351">
    <property type="protein sequence ID" value="CAL4764870.1"/>
    <property type="molecule type" value="Genomic_DNA"/>
</dbReference>
<dbReference type="Proteomes" id="UP001152797">
    <property type="component" value="Unassembled WGS sequence"/>
</dbReference>